<dbReference type="Proteomes" id="UP000826725">
    <property type="component" value="Chromosome"/>
</dbReference>
<protein>
    <recommendedName>
        <fullName evidence="4">Tetratricopeptide repeat protein</fullName>
    </recommendedName>
</protein>
<name>A0A8D5JNX1_9BACT</name>
<dbReference type="RefSeq" id="WP_228856730.1">
    <property type="nucleotide sequence ID" value="NZ_AP024086.1"/>
</dbReference>
<sequence>MKKLFSYIIFAVLIAGTPASASELLRVSRAESGDMIQLYFLFDKAPTFSKTINERRLNLIFNQTELKKKITFFKPDDKIVKILSRMENGNFILSLFFRYTPQHYTVSRNDDDKIVVEILPGNKYSKSYQNLAKKLEGLTVIDRSRVDYTNPYIFSPYVKNWMTFFARYESPVSISIPVTFTLPPFPIIGMLPPDKEKNLQLLSPELFKLADEGLWEHLATRILEQLKSEKNVETQKKLALCYGEVLFRADNFVGAYKQLYLLQEKYRDELIGSFAKYVLLLLRAIHEDPHIAEFEMTALAENISQSNPLAPYLHLSRIETSLASSKFSAMNSLLLQDDIAFPPSIEEVREIRQADYWYGINQPVKAYAAYRLVADSEHLVKQPYSLNGNCATLYSQKKFIKSSSCYDQLSTLVLNKNSLGMIRYRADMSRLKFMPGEKLIDGFTQIENAFPGTEAGNRAAIKKTDLLLLQKSSALDWALKSYSSIYEKAIAREPKEEALFKQALVLSLLNRKGESIALLQQLTREFRYGHVLSSAQALLIDLLPGEIKRLVEKKQYLKALVLAKQNKELFRKNWLDSRYLVDIAKAYDEIGVYEEAQRLYLYLIEISEVDQREQFFLPLVRASFNHGNYTLVEDFAAQYTFNYPHGKYTEDILLLRLKAFINQERFTEALRLLPSPLPKKKDFYKLAATIYYRTDDFKKCAEVFESLEKLDYQLSQEELVMLGESLMKTEQYDRAESVFLKIKATNPFYDQSLFHLAELERRKGNEKKALRLFRKIAEKGTNNRWRDFARKALEFEKTASGLQVGLQ</sequence>
<organism evidence="2 3">
    <name type="scientific">Desulfomarina profundi</name>
    <dbReference type="NCBI Taxonomy" id="2772557"/>
    <lineage>
        <taxon>Bacteria</taxon>
        <taxon>Pseudomonadati</taxon>
        <taxon>Thermodesulfobacteriota</taxon>
        <taxon>Desulfobulbia</taxon>
        <taxon>Desulfobulbales</taxon>
        <taxon>Desulfobulbaceae</taxon>
        <taxon>Desulfomarina</taxon>
    </lineage>
</organism>
<dbReference type="KEGG" id="dbk:DGMP_13130"/>
<keyword evidence="1" id="KW-0732">Signal</keyword>
<proteinExistence type="predicted"/>
<reference evidence="2" key="1">
    <citation type="submission" date="2020-09" db="EMBL/GenBank/DDBJ databases">
        <title>Desulfogranum mesoprofundum gen. nov., sp. nov., a novel mesophilic, sulfate-reducing chemolithoautotroph isolated from a deep-sea hydrothermal vent chimney in the Suiyo Seamount.</title>
        <authorList>
            <person name="Hashimoto Y."/>
            <person name="Nakagawa S."/>
        </authorList>
    </citation>
    <scope>NUCLEOTIDE SEQUENCE</scope>
    <source>
        <strain evidence="2">KT2</strain>
    </source>
</reference>
<feature type="signal peptide" evidence="1">
    <location>
        <begin position="1"/>
        <end position="21"/>
    </location>
</feature>
<gene>
    <name evidence="2" type="ORF">DGMP_13130</name>
</gene>
<evidence type="ECO:0000313" key="3">
    <source>
        <dbReference type="Proteomes" id="UP000826725"/>
    </source>
</evidence>
<accession>A0A8D5JNX1</accession>
<dbReference type="EMBL" id="AP024086">
    <property type="protein sequence ID" value="BCL60620.1"/>
    <property type="molecule type" value="Genomic_DNA"/>
</dbReference>
<dbReference type="AlphaFoldDB" id="A0A8D5JNX1"/>
<keyword evidence="3" id="KW-1185">Reference proteome</keyword>
<evidence type="ECO:0000313" key="2">
    <source>
        <dbReference type="EMBL" id="BCL60620.1"/>
    </source>
</evidence>
<feature type="chain" id="PRO_5034523516" description="Tetratricopeptide repeat protein" evidence="1">
    <location>
        <begin position="22"/>
        <end position="807"/>
    </location>
</feature>
<evidence type="ECO:0000256" key="1">
    <source>
        <dbReference type="SAM" id="SignalP"/>
    </source>
</evidence>
<evidence type="ECO:0008006" key="4">
    <source>
        <dbReference type="Google" id="ProtNLM"/>
    </source>
</evidence>